<dbReference type="Proteomes" id="UP000231791">
    <property type="component" value="Chromosome"/>
</dbReference>
<dbReference type="EMBL" id="CP024985">
    <property type="protein sequence ID" value="ATZ28205.1"/>
    <property type="molecule type" value="Genomic_DNA"/>
</dbReference>
<dbReference type="PANTHER" id="PTHR48100:SF15">
    <property type="entry name" value="SEDOHEPTULOSE 1,7-BISPHOSPHATASE"/>
    <property type="match status" value="1"/>
</dbReference>
<organism evidence="1 2">
    <name type="scientific">Streptomyces lavendulae subsp. lavendulae</name>
    <dbReference type="NCBI Taxonomy" id="58340"/>
    <lineage>
        <taxon>Bacteria</taxon>
        <taxon>Bacillati</taxon>
        <taxon>Actinomycetota</taxon>
        <taxon>Actinomycetes</taxon>
        <taxon>Kitasatosporales</taxon>
        <taxon>Streptomycetaceae</taxon>
        <taxon>Streptomyces</taxon>
    </lineage>
</organism>
<protein>
    <submittedName>
        <fullName evidence="1">Alpha-ribazole phosphatase</fullName>
        <ecNumber evidence="1">3.1.3.73</ecNumber>
    </submittedName>
</protein>
<dbReference type="GO" id="GO:0043755">
    <property type="term" value="F:alpha-ribazole phosphatase activity"/>
    <property type="evidence" value="ECO:0007669"/>
    <property type="project" value="UniProtKB-EC"/>
</dbReference>
<dbReference type="KEGG" id="slx:SLAV_32165"/>
<keyword evidence="2" id="KW-1185">Reference proteome</keyword>
<dbReference type="PIRSF" id="PIRSF000709">
    <property type="entry name" value="6PFK_2-Ptase"/>
    <property type="match status" value="1"/>
</dbReference>
<dbReference type="SMART" id="SM00855">
    <property type="entry name" value="PGAM"/>
    <property type="match status" value="1"/>
</dbReference>
<dbReference type="SUPFAM" id="SSF53254">
    <property type="entry name" value="Phosphoglycerate mutase-like"/>
    <property type="match status" value="1"/>
</dbReference>
<evidence type="ECO:0000313" key="1">
    <source>
        <dbReference type="EMBL" id="ATZ28205.1"/>
    </source>
</evidence>
<dbReference type="InterPro" id="IPR050275">
    <property type="entry name" value="PGM_Phosphatase"/>
</dbReference>
<name>A0A2K8PRF9_STRLA</name>
<accession>A0A2K8PRF9</accession>
<dbReference type="CDD" id="cd07067">
    <property type="entry name" value="HP_PGM_like"/>
    <property type="match status" value="1"/>
</dbReference>
<dbReference type="Pfam" id="PF00300">
    <property type="entry name" value="His_Phos_1"/>
    <property type="match status" value="1"/>
</dbReference>
<dbReference type="InterPro" id="IPR013078">
    <property type="entry name" value="His_Pase_superF_clade-1"/>
</dbReference>
<gene>
    <name evidence="1" type="primary">cobC</name>
    <name evidence="1" type="ORF">SLAV_32165</name>
</gene>
<dbReference type="AlphaFoldDB" id="A0A2K8PRF9"/>
<keyword evidence="1" id="KW-0378">Hydrolase</keyword>
<dbReference type="GeneID" id="49387419"/>
<dbReference type="RefSeq" id="WP_030232739.1">
    <property type="nucleotide sequence ID" value="NZ_CP024985.1"/>
</dbReference>
<dbReference type="OrthoDB" id="4697614at2"/>
<dbReference type="InterPro" id="IPR029033">
    <property type="entry name" value="His_PPase_superfam"/>
</dbReference>
<reference evidence="1 2" key="1">
    <citation type="submission" date="2017-11" db="EMBL/GenBank/DDBJ databases">
        <title>Complete genome sequence of Streptomyces lavendulae subsp. lavendulae CCM 3239 (formerly 'Streptomyces aureofaciens CCM 3239'), the producer of the angucycline-type antibiotic auricin.</title>
        <authorList>
            <person name="Busche T."/>
            <person name="Novakova R."/>
            <person name="Al'Dilaimi A."/>
            <person name="Homerova D."/>
            <person name="Feckova L."/>
            <person name="Rezuchova B."/>
            <person name="Mingyar E."/>
            <person name="Csolleiova D."/>
            <person name="Bekeova C."/>
            <person name="Winkler A."/>
            <person name="Sevcikova B."/>
            <person name="Kalinowski J."/>
            <person name="Kormanec J."/>
            <person name="Ruckert C."/>
        </authorList>
    </citation>
    <scope>NUCLEOTIDE SEQUENCE [LARGE SCALE GENOMIC DNA]</scope>
    <source>
        <strain evidence="1 2">CCM 3239</strain>
    </source>
</reference>
<dbReference type="PANTHER" id="PTHR48100">
    <property type="entry name" value="BROAD-SPECIFICITY PHOSPHATASE YOR283W-RELATED"/>
    <property type="match status" value="1"/>
</dbReference>
<dbReference type="EC" id="3.1.3.73" evidence="1"/>
<evidence type="ECO:0000313" key="2">
    <source>
        <dbReference type="Proteomes" id="UP000231791"/>
    </source>
</evidence>
<dbReference type="GO" id="GO:0101006">
    <property type="term" value="F:protein histidine phosphatase activity"/>
    <property type="evidence" value="ECO:0007669"/>
    <property type="project" value="TreeGrafter"/>
</dbReference>
<dbReference type="GO" id="GO:0070297">
    <property type="term" value="P:regulation of phosphorelay signal transduction system"/>
    <property type="evidence" value="ECO:0007669"/>
    <property type="project" value="TreeGrafter"/>
</dbReference>
<dbReference type="Gene3D" id="3.40.50.1240">
    <property type="entry name" value="Phosphoglycerate mutase-like"/>
    <property type="match status" value="1"/>
</dbReference>
<proteinExistence type="predicted"/>
<sequence length="197" mass="21128">MSDLLLVRHGETAWSATGRHTGLTDVPLTARGVEEAISLAPFFRDGQPALVLTSPLSRAVATARLAGLTDGVPDPDLHEWDYGGYEGITTAEIQRTVPHWSLWTDGVPQGDSHHPGESAAQVGARADRVLARAAAVLREDRGDVVLVAHGHFLRVLTARYLGLPPEDGRLFLLRTGTVSVLSTEHGLPVVAGWNTRP</sequence>